<dbReference type="HOGENOM" id="CLU_1404298_0_0_1"/>
<keyword evidence="3" id="KW-1185">Reference proteome</keyword>
<accession>A0A0D9VXF9</accession>
<dbReference type="Proteomes" id="UP000032180">
    <property type="component" value="Chromosome 3"/>
</dbReference>
<reference evidence="2 3" key="1">
    <citation type="submission" date="2012-08" db="EMBL/GenBank/DDBJ databases">
        <title>Oryza genome evolution.</title>
        <authorList>
            <person name="Wing R.A."/>
        </authorList>
    </citation>
    <scope>NUCLEOTIDE SEQUENCE</scope>
</reference>
<name>A0A0D9VXF9_9ORYZ</name>
<feature type="compositionally biased region" description="Basic and acidic residues" evidence="1">
    <location>
        <begin position="75"/>
        <end position="89"/>
    </location>
</feature>
<feature type="region of interest" description="Disordered" evidence="1">
    <location>
        <begin position="22"/>
        <end position="129"/>
    </location>
</feature>
<proteinExistence type="predicted"/>
<organism evidence="2 3">
    <name type="scientific">Leersia perrieri</name>
    <dbReference type="NCBI Taxonomy" id="77586"/>
    <lineage>
        <taxon>Eukaryota</taxon>
        <taxon>Viridiplantae</taxon>
        <taxon>Streptophyta</taxon>
        <taxon>Embryophyta</taxon>
        <taxon>Tracheophyta</taxon>
        <taxon>Spermatophyta</taxon>
        <taxon>Magnoliopsida</taxon>
        <taxon>Liliopsida</taxon>
        <taxon>Poales</taxon>
        <taxon>Poaceae</taxon>
        <taxon>BOP clade</taxon>
        <taxon>Oryzoideae</taxon>
        <taxon>Oryzeae</taxon>
        <taxon>Oryzinae</taxon>
        <taxon>Leersia</taxon>
    </lineage>
</organism>
<dbReference type="EnsemblPlants" id="LPERR03G24440.1">
    <property type="protein sequence ID" value="LPERR03G24440.1"/>
    <property type="gene ID" value="LPERR03G24440"/>
</dbReference>
<protein>
    <submittedName>
        <fullName evidence="2">Uncharacterized protein</fullName>
    </submittedName>
</protein>
<reference evidence="2" key="3">
    <citation type="submission" date="2015-04" db="UniProtKB">
        <authorList>
            <consortium name="EnsemblPlants"/>
        </authorList>
    </citation>
    <scope>IDENTIFICATION</scope>
</reference>
<dbReference type="Gramene" id="LPERR03G24440.1">
    <property type="protein sequence ID" value="LPERR03G24440.1"/>
    <property type="gene ID" value="LPERR03G24440"/>
</dbReference>
<evidence type="ECO:0000256" key="1">
    <source>
        <dbReference type="SAM" id="MobiDB-lite"/>
    </source>
</evidence>
<sequence length="194" mass="20064">MASSTLASTPPVVEQQISGVAGAAGDGLGTRGDRAAAGSGFDGGAAGGDSRWRRRSVWRWQRPEEEGGDEADGGDADRRGGGGGRREEAFAEAAGWRGPGEDGASISGVDRSVAGRIEQRRRGSASSSAGELEVRARLELLRELRAPTPPATGAAAGRRTTSRRRSSLAIAICFLPSLSTLPTFSLTTDKETVL</sequence>
<reference evidence="3" key="2">
    <citation type="submission" date="2013-12" db="EMBL/GenBank/DDBJ databases">
        <authorList>
            <person name="Yu Y."/>
            <person name="Lee S."/>
            <person name="de Baynast K."/>
            <person name="Wissotski M."/>
            <person name="Liu L."/>
            <person name="Talag J."/>
            <person name="Goicoechea J."/>
            <person name="Angelova A."/>
            <person name="Jetty R."/>
            <person name="Kudrna D."/>
            <person name="Golser W."/>
            <person name="Rivera L."/>
            <person name="Zhang J."/>
            <person name="Wing R."/>
        </authorList>
    </citation>
    <scope>NUCLEOTIDE SEQUENCE</scope>
</reference>
<evidence type="ECO:0000313" key="3">
    <source>
        <dbReference type="Proteomes" id="UP000032180"/>
    </source>
</evidence>
<dbReference type="AlphaFoldDB" id="A0A0D9VXF9"/>
<evidence type="ECO:0000313" key="2">
    <source>
        <dbReference type="EnsemblPlants" id="LPERR03G24440.1"/>
    </source>
</evidence>